<protein>
    <submittedName>
        <fullName evidence="1">Uncharacterized protein</fullName>
    </submittedName>
</protein>
<accession>A0A4Y2F7N1</accession>
<comment type="caution">
    <text evidence="1">The sequence shown here is derived from an EMBL/GenBank/DDBJ whole genome shotgun (WGS) entry which is preliminary data.</text>
</comment>
<dbReference type="AlphaFoldDB" id="A0A4Y2F7N1"/>
<proteinExistence type="predicted"/>
<evidence type="ECO:0000313" key="2">
    <source>
        <dbReference type="Proteomes" id="UP000499080"/>
    </source>
</evidence>
<evidence type="ECO:0000313" key="1">
    <source>
        <dbReference type="EMBL" id="GBM36379.1"/>
    </source>
</evidence>
<reference evidence="1 2" key="1">
    <citation type="journal article" date="2019" name="Sci. Rep.">
        <title>Orb-weaving spider Araneus ventricosus genome elucidates the spidroin gene catalogue.</title>
        <authorList>
            <person name="Kono N."/>
            <person name="Nakamura H."/>
            <person name="Ohtoshi R."/>
            <person name="Moran D.A.P."/>
            <person name="Shinohara A."/>
            <person name="Yoshida Y."/>
            <person name="Fujiwara M."/>
            <person name="Mori M."/>
            <person name="Tomita M."/>
            <person name="Arakawa K."/>
        </authorList>
    </citation>
    <scope>NUCLEOTIDE SEQUENCE [LARGE SCALE GENOMIC DNA]</scope>
</reference>
<name>A0A4Y2F7N1_ARAVE</name>
<gene>
    <name evidence="1" type="ORF">AVEN_176072_1</name>
</gene>
<dbReference type="Proteomes" id="UP000499080">
    <property type="component" value="Unassembled WGS sequence"/>
</dbReference>
<sequence length="112" mass="12642">MVVLGGMADVRLEFFLLEGSPKSRRSFYYAQLKHKVSLLPSGVQGLVPTEASLSSFTMNRSPIESYACSCFSVDRRTLGLGPAEDWNEWNKKQHIHSYRKGTVYQLANLVEN</sequence>
<keyword evidence="2" id="KW-1185">Reference proteome</keyword>
<dbReference type="EMBL" id="BGPR01000810">
    <property type="protein sequence ID" value="GBM36379.1"/>
    <property type="molecule type" value="Genomic_DNA"/>
</dbReference>
<organism evidence="1 2">
    <name type="scientific">Araneus ventricosus</name>
    <name type="common">Orbweaver spider</name>
    <name type="synonym">Epeira ventricosa</name>
    <dbReference type="NCBI Taxonomy" id="182803"/>
    <lineage>
        <taxon>Eukaryota</taxon>
        <taxon>Metazoa</taxon>
        <taxon>Ecdysozoa</taxon>
        <taxon>Arthropoda</taxon>
        <taxon>Chelicerata</taxon>
        <taxon>Arachnida</taxon>
        <taxon>Araneae</taxon>
        <taxon>Araneomorphae</taxon>
        <taxon>Entelegynae</taxon>
        <taxon>Araneoidea</taxon>
        <taxon>Araneidae</taxon>
        <taxon>Araneus</taxon>
    </lineage>
</organism>